<accession>A0A1Z2KZK6</accession>
<comment type="similarity">
    <text evidence="1">Belongs to the AfsR/DnrI/RedD regulatory family.</text>
</comment>
<dbReference type="AlphaFoldDB" id="A0A1Z2KZK6"/>
<dbReference type="CDD" id="cd15831">
    <property type="entry name" value="BTAD"/>
    <property type="match status" value="1"/>
</dbReference>
<dbReference type="Gene3D" id="1.25.40.10">
    <property type="entry name" value="Tetratricopeptide repeat domain"/>
    <property type="match status" value="1"/>
</dbReference>
<dbReference type="InterPro" id="IPR051677">
    <property type="entry name" value="AfsR-DnrI-RedD_regulator"/>
</dbReference>
<dbReference type="SUPFAM" id="SSF46894">
    <property type="entry name" value="C-terminal effector domain of the bipartite response regulators"/>
    <property type="match status" value="1"/>
</dbReference>
<dbReference type="Pfam" id="PF03704">
    <property type="entry name" value="BTAD"/>
    <property type="match status" value="1"/>
</dbReference>
<keyword evidence="5" id="KW-0804">Transcription</keyword>
<keyword evidence="4 6" id="KW-0238">DNA-binding</keyword>
<sequence>MRLGGRVQERVLIALLLEAGRVVSVDRLVEAVWDGRPPATAVRQIRKGVAELRRRLPAGPRLVLTDGPGYRTAVAVEQVDLLLFHAHLGSAREELAAGRPARALPLLRAALALWRGPRAAGAGGRVLEAASAALEEHRLRATEQLCALRLELGRDTGDLVGELRELVEAYPLRETLRAQLMRALYLAGRQAEALTEFARVRAYLSEELGVDPSRELVRMHADILRRGTVLPGVTGAFP</sequence>
<evidence type="ECO:0000313" key="9">
    <source>
        <dbReference type="Proteomes" id="UP000195755"/>
    </source>
</evidence>
<dbReference type="Pfam" id="PF00486">
    <property type="entry name" value="Trans_reg_C"/>
    <property type="match status" value="1"/>
</dbReference>
<dbReference type="SMART" id="SM01043">
    <property type="entry name" value="BTAD"/>
    <property type="match status" value="1"/>
</dbReference>
<organism evidence="8 9">
    <name type="scientific">Streptomyces albireticuli</name>
    <dbReference type="NCBI Taxonomy" id="1940"/>
    <lineage>
        <taxon>Bacteria</taxon>
        <taxon>Bacillati</taxon>
        <taxon>Actinomycetota</taxon>
        <taxon>Actinomycetes</taxon>
        <taxon>Kitasatosporales</taxon>
        <taxon>Streptomycetaceae</taxon>
        <taxon>Streptomyces</taxon>
    </lineage>
</organism>
<reference evidence="8 9" key="1">
    <citation type="submission" date="2017-06" db="EMBL/GenBank/DDBJ databases">
        <title>Streptomyces albireticuli Genome sequencing and assembly.</title>
        <authorList>
            <person name="Wang Y."/>
            <person name="Du B."/>
            <person name="Ding Y."/>
            <person name="Liu H."/>
            <person name="Hou Q."/>
            <person name="Liu K."/>
            <person name="Yao L."/>
            <person name="Wang C."/>
        </authorList>
    </citation>
    <scope>NUCLEOTIDE SEQUENCE [LARGE SCALE GENOMIC DNA]</scope>
    <source>
        <strain evidence="8 9">MDJK11</strain>
    </source>
</reference>
<protein>
    <recommendedName>
        <fullName evidence="7">OmpR/PhoB-type domain-containing protein</fullName>
    </recommendedName>
</protein>
<dbReference type="SUPFAM" id="SSF48452">
    <property type="entry name" value="TPR-like"/>
    <property type="match status" value="1"/>
</dbReference>
<dbReference type="EMBL" id="CP021744">
    <property type="protein sequence ID" value="ARZ67381.1"/>
    <property type="molecule type" value="Genomic_DNA"/>
</dbReference>
<dbReference type="InterPro" id="IPR011990">
    <property type="entry name" value="TPR-like_helical_dom_sf"/>
</dbReference>
<keyword evidence="3" id="KW-0805">Transcription regulation</keyword>
<evidence type="ECO:0000259" key="7">
    <source>
        <dbReference type="PROSITE" id="PS51755"/>
    </source>
</evidence>
<evidence type="ECO:0000256" key="5">
    <source>
        <dbReference type="ARBA" id="ARBA00023163"/>
    </source>
</evidence>
<dbReference type="InterPro" id="IPR016032">
    <property type="entry name" value="Sig_transdc_resp-reg_C-effctor"/>
</dbReference>
<dbReference type="InterPro" id="IPR036388">
    <property type="entry name" value="WH-like_DNA-bd_sf"/>
</dbReference>
<dbReference type="GO" id="GO:0003677">
    <property type="term" value="F:DNA binding"/>
    <property type="evidence" value="ECO:0007669"/>
    <property type="project" value="UniProtKB-UniRule"/>
</dbReference>
<dbReference type="KEGG" id="salj:SMD11_1720"/>
<gene>
    <name evidence="8" type="ORF">SMD11_1720</name>
</gene>
<evidence type="ECO:0000313" key="8">
    <source>
        <dbReference type="EMBL" id="ARZ67381.1"/>
    </source>
</evidence>
<dbReference type="GO" id="GO:0000160">
    <property type="term" value="P:phosphorelay signal transduction system"/>
    <property type="evidence" value="ECO:0007669"/>
    <property type="project" value="UniProtKB-KW"/>
</dbReference>
<dbReference type="PANTHER" id="PTHR35807">
    <property type="entry name" value="TRANSCRIPTIONAL REGULATOR REDD-RELATED"/>
    <property type="match status" value="1"/>
</dbReference>
<feature type="domain" description="OmpR/PhoB-type" evidence="7">
    <location>
        <begin position="1"/>
        <end position="74"/>
    </location>
</feature>
<evidence type="ECO:0000256" key="4">
    <source>
        <dbReference type="ARBA" id="ARBA00023125"/>
    </source>
</evidence>
<evidence type="ECO:0000256" key="1">
    <source>
        <dbReference type="ARBA" id="ARBA00005820"/>
    </source>
</evidence>
<dbReference type="Gene3D" id="1.10.10.10">
    <property type="entry name" value="Winged helix-like DNA-binding domain superfamily/Winged helix DNA-binding domain"/>
    <property type="match status" value="1"/>
</dbReference>
<evidence type="ECO:0000256" key="3">
    <source>
        <dbReference type="ARBA" id="ARBA00023015"/>
    </source>
</evidence>
<feature type="DNA-binding region" description="OmpR/PhoB-type" evidence="6">
    <location>
        <begin position="1"/>
        <end position="74"/>
    </location>
</feature>
<dbReference type="InterPro" id="IPR005158">
    <property type="entry name" value="BTAD"/>
</dbReference>
<dbReference type="PANTHER" id="PTHR35807:SF1">
    <property type="entry name" value="TRANSCRIPTIONAL REGULATOR REDD"/>
    <property type="match status" value="1"/>
</dbReference>
<name>A0A1Z2KZK6_9ACTN</name>
<evidence type="ECO:0000256" key="6">
    <source>
        <dbReference type="PROSITE-ProRule" id="PRU01091"/>
    </source>
</evidence>
<dbReference type="InterPro" id="IPR001867">
    <property type="entry name" value="OmpR/PhoB-type_DNA-bd"/>
</dbReference>
<dbReference type="GO" id="GO:0006355">
    <property type="term" value="P:regulation of DNA-templated transcription"/>
    <property type="evidence" value="ECO:0007669"/>
    <property type="project" value="InterPro"/>
</dbReference>
<dbReference type="PROSITE" id="PS51755">
    <property type="entry name" value="OMPR_PHOB"/>
    <property type="match status" value="1"/>
</dbReference>
<keyword evidence="2" id="KW-0902">Two-component regulatory system</keyword>
<proteinExistence type="inferred from homology"/>
<evidence type="ECO:0000256" key="2">
    <source>
        <dbReference type="ARBA" id="ARBA00023012"/>
    </source>
</evidence>
<dbReference type="Proteomes" id="UP000195755">
    <property type="component" value="Chromosome"/>
</dbReference>
<dbReference type="SMART" id="SM00862">
    <property type="entry name" value="Trans_reg_C"/>
    <property type="match status" value="1"/>
</dbReference>